<comment type="caution">
    <text evidence="1">The sequence shown here is derived from an EMBL/GenBank/DDBJ whole genome shotgun (WGS) entry which is preliminary data.</text>
</comment>
<name>A0ACB9R0Z3_9MYRT</name>
<gene>
    <name evidence="1" type="ORF">MLD38_010618</name>
</gene>
<proteinExistence type="predicted"/>
<reference evidence="2" key="1">
    <citation type="journal article" date="2023" name="Front. Plant Sci.">
        <title>Chromosomal-level genome assembly of Melastoma candidum provides insights into trichome evolution.</title>
        <authorList>
            <person name="Zhong Y."/>
            <person name="Wu W."/>
            <person name="Sun C."/>
            <person name="Zou P."/>
            <person name="Liu Y."/>
            <person name="Dai S."/>
            <person name="Zhou R."/>
        </authorList>
    </citation>
    <scope>NUCLEOTIDE SEQUENCE [LARGE SCALE GENOMIC DNA]</scope>
</reference>
<evidence type="ECO:0000313" key="1">
    <source>
        <dbReference type="EMBL" id="KAI4372380.1"/>
    </source>
</evidence>
<dbReference type="Proteomes" id="UP001057402">
    <property type="component" value="Chromosome 4"/>
</dbReference>
<organism evidence="1 2">
    <name type="scientific">Melastoma candidum</name>
    <dbReference type="NCBI Taxonomy" id="119954"/>
    <lineage>
        <taxon>Eukaryota</taxon>
        <taxon>Viridiplantae</taxon>
        <taxon>Streptophyta</taxon>
        <taxon>Embryophyta</taxon>
        <taxon>Tracheophyta</taxon>
        <taxon>Spermatophyta</taxon>
        <taxon>Magnoliopsida</taxon>
        <taxon>eudicotyledons</taxon>
        <taxon>Gunneridae</taxon>
        <taxon>Pentapetalae</taxon>
        <taxon>rosids</taxon>
        <taxon>malvids</taxon>
        <taxon>Myrtales</taxon>
        <taxon>Melastomataceae</taxon>
        <taxon>Melastomatoideae</taxon>
        <taxon>Melastomateae</taxon>
        <taxon>Melastoma</taxon>
    </lineage>
</organism>
<sequence length="3139" mass="352093">MFFSGLIKSKILSLLRPYLSDPPGVDLHLRLGPITSVVTATNLHLHPSAVNEVLLEAPYDFAFKTVVIEEVTLVFSAWASRAIDLTVRGVRIVVSAGESEQRCTRTARVMEDVISEDLRKRLSAIDPEGYVLHEALQKLLSSLDLRGNTRSAFLNLIYKHCQLHVMDVCLDLEFPVLGDFTSWFSGFEELHVVSRNQRQGCILRGLAGLLLVPSRDSSFEATGSGFNIGYRINSQTNCNVSCKGFEIRAFLKDLSLSNLDFQTPEFSLTCSPADIAFLLNSNKALSLSQKVNHGKRGRQLWKLAARRIRELYLLPRYSLHKLFRFLILWMHYVNTYKSLLLLVGYPDRDALRRSCMKSSYNITFQNDLQNHWKQIMTLEKNLSPNAIAQAWMVARHRASDTEFVHLSCSDLCLYRKFLAAITKCLIFIWYVVFNVFYCIWQVLSGKPSLWELKYKFRFDVPVDGLCQKKSYSFQIGKAVLRFCKITEVCSSVSTSVESRTGISYVDFLSFHVIIGAASVRFAEEIFEQSLLICFGTFTVSTAPTEEPAPEGISSIRTPKNKNVHRQLQIKSETVISCDPVDLLALTKSGVVNDGSSNLGCDESSIMTSMRMFCEGWQNEFGNLRDSDAGPSENPFLLCEVGKHVSSPDPKISCSGLWKCTLLVGKIHMAFEYFSMILLALLLGQTETVLQHACPDISTRSLGVQDMSWSCKYQSFADKILSTVINLFPEKHIQVIAFIAGPQIQVSLDKGETAYESDDWSFSPSHLVFDFFDLEIMLSHECELNGEMQFKLEDHSHSGECVLMAGSPKFFHPSASDTRYKAHVFLSHNLCVRANGLIISFDESAGKQKVKTIVLPPSKCLLSYQREGLFAFGSMSDALSLSFCWATSLIGLLYMDEISLVIQLISDLSSVLSCSMCDACVGCFQSGKLKEMMKQDQEDFERYEHACDGSINAGKELQYLLRGSLHVKSIDVCLRKSRNYRGVKQQEFDAAKMTEENFFNSGFWISAEPFCFSMFSNYEKTEVFADLPGIHSVIFISNVNMDGFFDSPQSRIVMQKSLDCLAEAYLSNSIVVCELGCQKVMTESEPPYLSGPMQKLQFPSSMVMSVSDQCILINISVGEIFVGKPSVKETLLGVHQMNKFFSSLSVGGEFQIISWMMQGGLFMIEMRALDLFVDYYALFLHHEKYLSTLAGMYVEKTEEMASASHDSRQKRIIPEVLNFDMSQFSLIIVVADQSGSIRELIVEVNITLNCERTATSEKLQGNFSRLSIFSQVIHRDTANETNARYMLSDMMTQEISVSSDAVYTVKEHVGWGRDAIPLQGAASPSSFKTSISEFMNITHKKFILQHLIASVQVEKLNCQDEDSNCAWLGQCSLAGVDLTLSLTDIQVINSVLEPGNDLLQEEFLSKPGPQNTHLLTNQEFEKTFAASIPDGAVVAIQDVDEHMYFTAEGRKGKYRSVGSFHYSIVGKRALFRVKYNGQGVSRSSTVWFSLISLHAKDLLGKPLALAYHRGSSFVEFSGNYSSSWALWRAISCTAHDSSEGFALWEEYGQLSKGTFYLENKKGGCAVAIINGVPEFVHNPGNAFKFKVFKHSDMPSASIPSSPVPGKEQQHHEDIEAKSRPFPCVDIKVEDISVTLVHEILRVEHVFSLIQGRVVDIQLVVHGLPDKVRIIATFKALLDCYETQKNKWRELLRPVEIKIYYRTRLPIHGHIAKLGAPVYLFCKIEELHFSLTEKSIDTLLFISGKLNISGPYEIKEGAILSNCCKVENRTGAFLRCKFYDQQSVKIAGNDATMVYPRYRASENAPVVSLQLAFSGSYSTSTVNMSLLEGRSVAWRTRIVSLEVDSRSYPGPFLLVDIDRYSEDGMSIVASPLVKIHNETDYSMELRFQRPQQGKHEFACILLKSGGTMDDTTAMFDSINLSGGVKKAITSLSVGNFLLSFRPKFHEAISESNSCLMADWSGHINGSKAMRLSGIFNKLNYRVRRAFQGKSAKVSTSIVSCAVKSNDALVKNLHFLIQSYERGVPIKPNNNIKEGDGGDAPITLLEQKEILLLPTVRVCNLLLSEIHVLLTDDPNRDSGTGCHGLGNEATILSGSTTNFYADPTKLYIVVTLTAFSSRSKAINSGDWVKRLRGKEVGYLDIVLDFAGGKYFAMLRLSRSHTGTLQAYIFAPHSLKNETDLPLLIHVPHQRNLPREEARKTGLSVTPDIGLVLAPKSSGSWLLKLTKVQVTLLEDGSLKAILDLGSLSGLSEIRLEMMGGPESKPVMKFGVHVGPAFGNLDVPAQCITLVPRHVIVNNSARNVIVRQFFLEDDMAGITTVPSKQRSMLQMRSVTNERRRYNLIENLIRKHQNMKDEMLFVQLRLDDSRYGWSGPVCLTSLGSFFVKFKSHDDQFSEKHNAKLEFAHVHIIEESSSLVLQFHSPPNVQLPYQIENQLPDYLLAYYQKDTSFPEILLPKSSTAYVWDDLTRPRKLVVQINDLDLMREINLDKLREWKPFFKEKRYRGISSQLFPGRKLGSHKNEFAAHEDMSKLGYEVYADGPTRVLRICDSFNCRKRHLPFRSSEKIRVRIPRFVGNLHETKMTEGSDTEETVYTPLVTASIANICFDAIFSDHQRYLQTAVEALNVDPKWTGAPFAAIIRKHYASNYTNHCMLKVVAVVESSFSSVRHVKYLSIVLQPVDLNLDEETLMRIAPFWRSSLSANTKSQQYYFDHFEIHPIKITANFLPGDDYSSYSSSQETLRSLIHSIVKIPPIKNMVVELNGVLITHALITLRELSIRCAQHYSWYAMRAIYLAKGSPLLPPSFASMFDDLASSSLDVFFDPSQGLLKLPGITSNAFKLIRKSLGKQGRMGTSRYLGDLGKTLKSAGSNLLFAAATEISDSVLRGAESNGLDGMVNGFHQGIFKLAMEPSVLGGALLEGGPERIIILDQSPGVDELYVEGYLQAMLDTIYKQEYLRVRVVDNQVFLKNLPPNNALIEEIMDRVRGFLVNRALLEGDPSTSRPLRHLRGEREWKIGPTVVTLCEHLFVSFAISVLRNQATKLVSKVKQTKPEQREADIAEPVAEQIPGESSLELNDKKGKAIIPEGNQEQQKAGIVWRWGIHKFIISGVLAYIDGRLCRCIPNPIVRRIVSGFVLSFLDRNDSK</sequence>
<accession>A0ACB9R0Z3</accession>
<protein>
    <submittedName>
        <fullName evidence="1">Uncharacterized protein</fullName>
    </submittedName>
</protein>
<keyword evidence="2" id="KW-1185">Reference proteome</keyword>
<dbReference type="EMBL" id="CM042883">
    <property type="protein sequence ID" value="KAI4372380.1"/>
    <property type="molecule type" value="Genomic_DNA"/>
</dbReference>
<evidence type="ECO:0000313" key="2">
    <source>
        <dbReference type="Proteomes" id="UP001057402"/>
    </source>
</evidence>